<proteinExistence type="predicted"/>
<protein>
    <submittedName>
        <fullName evidence="2">Uncharacterized protein</fullName>
    </submittedName>
</protein>
<feature type="region of interest" description="Disordered" evidence="1">
    <location>
        <begin position="32"/>
        <end position="58"/>
    </location>
</feature>
<name>A0ABS8UT52_DATST</name>
<organism evidence="2 3">
    <name type="scientific">Datura stramonium</name>
    <name type="common">Jimsonweed</name>
    <name type="synonym">Common thornapple</name>
    <dbReference type="NCBI Taxonomy" id="4076"/>
    <lineage>
        <taxon>Eukaryota</taxon>
        <taxon>Viridiplantae</taxon>
        <taxon>Streptophyta</taxon>
        <taxon>Embryophyta</taxon>
        <taxon>Tracheophyta</taxon>
        <taxon>Spermatophyta</taxon>
        <taxon>Magnoliopsida</taxon>
        <taxon>eudicotyledons</taxon>
        <taxon>Gunneridae</taxon>
        <taxon>Pentapetalae</taxon>
        <taxon>asterids</taxon>
        <taxon>lamiids</taxon>
        <taxon>Solanales</taxon>
        <taxon>Solanaceae</taxon>
        <taxon>Solanoideae</taxon>
        <taxon>Datureae</taxon>
        <taxon>Datura</taxon>
    </lineage>
</organism>
<sequence>WVVIFSGGCWSERWRKWGGVRGVVMEMKRETERVKGEAAGVEENKGKRREVGDDSEEE</sequence>
<accession>A0ABS8UT52</accession>
<comment type="caution">
    <text evidence="2">The sequence shown here is derived from an EMBL/GenBank/DDBJ whole genome shotgun (WGS) entry which is preliminary data.</text>
</comment>
<gene>
    <name evidence="2" type="ORF">HAX54_021599</name>
</gene>
<evidence type="ECO:0000313" key="3">
    <source>
        <dbReference type="Proteomes" id="UP000823775"/>
    </source>
</evidence>
<dbReference type="EMBL" id="JACEIK010002595">
    <property type="protein sequence ID" value="MCD9637991.1"/>
    <property type="molecule type" value="Genomic_DNA"/>
</dbReference>
<evidence type="ECO:0000256" key="1">
    <source>
        <dbReference type="SAM" id="MobiDB-lite"/>
    </source>
</evidence>
<feature type="non-terminal residue" evidence="2">
    <location>
        <position position="1"/>
    </location>
</feature>
<evidence type="ECO:0000313" key="2">
    <source>
        <dbReference type="EMBL" id="MCD9637991.1"/>
    </source>
</evidence>
<feature type="compositionally biased region" description="Basic and acidic residues" evidence="1">
    <location>
        <begin position="32"/>
        <end position="52"/>
    </location>
</feature>
<keyword evidence="3" id="KW-1185">Reference proteome</keyword>
<reference evidence="2 3" key="1">
    <citation type="journal article" date="2021" name="BMC Genomics">
        <title>Datura genome reveals duplications of psychoactive alkaloid biosynthetic genes and high mutation rate following tissue culture.</title>
        <authorList>
            <person name="Rajewski A."/>
            <person name="Carter-House D."/>
            <person name="Stajich J."/>
            <person name="Litt A."/>
        </authorList>
    </citation>
    <scope>NUCLEOTIDE SEQUENCE [LARGE SCALE GENOMIC DNA]</scope>
    <source>
        <strain evidence="2">AR-01</strain>
    </source>
</reference>
<dbReference type="Proteomes" id="UP000823775">
    <property type="component" value="Unassembled WGS sequence"/>
</dbReference>